<sequence length="113" mass="13148">MEQLQPRKSSVGRPIRQPYRTANLQRFEESNDVVMDAPKELDVQGNSTFSSQTIIYYTVLFLKLGLWIVTAWILSYLHLGLPCLILPLRLWFYSGQMNSALKLAYRRLRGKVE</sequence>
<dbReference type="EMBL" id="JAUZQC010000016">
    <property type="protein sequence ID" value="KAK5857603.1"/>
    <property type="molecule type" value="Genomic_DNA"/>
</dbReference>
<keyword evidence="1" id="KW-0472">Membrane</keyword>
<reference evidence="2 3" key="2">
    <citation type="journal article" date="2023" name="Mol. Biol. Evol.">
        <title>Genomics of Secondarily Temperate Adaptation in the Only Non-Antarctic Icefish.</title>
        <authorList>
            <person name="Rivera-Colon A.G."/>
            <person name="Rayamajhi N."/>
            <person name="Minhas B.F."/>
            <person name="Madrigal G."/>
            <person name="Bilyk K.T."/>
            <person name="Yoon V."/>
            <person name="Hune M."/>
            <person name="Gregory S."/>
            <person name="Cheng C.H.C."/>
            <person name="Catchen J.M."/>
        </authorList>
    </citation>
    <scope>NUCLEOTIDE SEQUENCE [LARGE SCALE GENOMIC DNA]</scope>
    <source>
        <strain evidence="2">JMC-PN-2008</strain>
    </source>
</reference>
<dbReference type="Proteomes" id="UP001346869">
    <property type="component" value="Unassembled WGS sequence"/>
</dbReference>
<proteinExistence type="predicted"/>
<protein>
    <submittedName>
        <fullName evidence="2">Uncharacterized protein</fullName>
    </submittedName>
</protein>
<evidence type="ECO:0000313" key="2">
    <source>
        <dbReference type="EMBL" id="KAK5857603.1"/>
    </source>
</evidence>
<comment type="caution">
    <text evidence="2">The sequence shown here is derived from an EMBL/GenBank/DDBJ whole genome shotgun (WGS) entry which is preliminary data.</text>
</comment>
<evidence type="ECO:0000313" key="3">
    <source>
        <dbReference type="Proteomes" id="UP001346869"/>
    </source>
</evidence>
<feature type="transmembrane region" description="Helical" evidence="1">
    <location>
        <begin position="54"/>
        <end position="73"/>
    </location>
</feature>
<keyword evidence="1" id="KW-1133">Transmembrane helix</keyword>
<keyword evidence="3" id="KW-1185">Reference proteome</keyword>
<name>A0AAN8AJM3_ELEMC</name>
<organism evidence="2 3">
    <name type="scientific">Eleginops maclovinus</name>
    <name type="common">Patagonian blennie</name>
    <name type="synonym">Eleginus maclovinus</name>
    <dbReference type="NCBI Taxonomy" id="56733"/>
    <lineage>
        <taxon>Eukaryota</taxon>
        <taxon>Metazoa</taxon>
        <taxon>Chordata</taxon>
        <taxon>Craniata</taxon>
        <taxon>Vertebrata</taxon>
        <taxon>Euteleostomi</taxon>
        <taxon>Actinopterygii</taxon>
        <taxon>Neopterygii</taxon>
        <taxon>Teleostei</taxon>
        <taxon>Neoteleostei</taxon>
        <taxon>Acanthomorphata</taxon>
        <taxon>Eupercaria</taxon>
        <taxon>Perciformes</taxon>
        <taxon>Notothenioidei</taxon>
        <taxon>Eleginopidae</taxon>
        <taxon>Eleginops</taxon>
    </lineage>
</organism>
<gene>
    <name evidence="2" type="ORF">PBY51_010838</name>
</gene>
<keyword evidence="1" id="KW-0812">Transmembrane</keyword>
<reference evidence="2 3" key="1">
    <citation type="journal article" date="2023" name="Genes (Basel)">
        <title>Chromosome-Level Genome Assembly and Circadian Gene Repertoire of the Patagonia Blennie Eleginops maclovinus-The Closest Ancestral Proxy of Antarctic Cryonotothenioids.</title>
        <authorList>
            <person name="Cheng C.C."/>
            <person name="Rivera-Colon A.G."/>
            <person name="Minhas B.F."/>
            <person name="Wilson L."/>
            <person name="Rayamajhi N."/>
            <person name="Vargas-Chacoff L."/>
            <person name="Catchen J.M."/>
        </authorList>
    </citation>
    <scope>NUCLEOTIDE SEQUENCE [LARGE SCALE GENOMIC DNA]</scope>
    <source>
        <strain evidence="2">JMC-PN-2008</strain>
    </source>
</reference>
<accession>A0AAN8AJM3</accession>
<evidence type="ECO:0000256" key="1">
    <source>
        <dbReference type="SAM" id="Phobius"/>
    </source>
</evidence>
<dbReference type="AlphaFoldDB" id="A0AAN8AJM3"/>